<name>A0A414ZR73_9FIRM</name>
<evidence type="ECO:0008006" key="3">
    <source>
        <dbReference type="Google" id="ProtNLM"/>
    </source>
</evidence>
<protein>
    <recommendedName>
        <fullName evidence="3">Restriction alleviation protein, Lar family</fullName>
    </recommendedName>
</protein>
<dbReference type="EMBL" id="QRKN01000001">
    <property type="protein sequence ID" value="RHI25750.1"/>
    <property type="molecule type" value="Genomic_DNA"/>
</dbReference>
<dbReference type="Proteomes" id="UP000285865">
    <property type="component" value="Unassembled WGS sequence"/>
</dbReference>
<dbReference type="Pfam" id="PF14354">
    <property type="entry name" value="Lar_restr_allev"/>
    <property type="match status" value="1"/>
</dbReference>
<evidence type="ECO:0000313" key="1">
    <source>
        <dbReference type="EMBL" id="RHI25750.1"/>
    </source>
</evidence>
<evidence type="ECO:0000313" key="2">
    <source>
        <dbReference type="Proteomes" id="UP000285865"/>
    </source>
</evidence>
<proteinExistence type="predicted"/>
<sequence length="70" mass="8091">MMRDLTGKAKPCPMCGSERVYLEEPTYEGIFDVKIRCADCGLMGFKSFMRGAKNPVEKTIDYWNERKYKG</sequence>
<comment type="caution">
    <text evidence="1">The sequence shown here is derived from an EMBL/GenBank/DDBJ whole genome shotgun (WGS) entry which is preliminary data.</text>
</comment>
<dbReference type="RefSeq" id="WP_118257226.1">
    <property type="nucleotide sequence ID" value="NZ_QRKN01000001.1"/>
</dbReference>
<dbReference type="AlphaFoldDB" id="A0A414ZR73"/>
<reference evidence="1 2" key="1">
    <citation type="submission" date="2018-08" db="EMBL/GenBank/DDBJ databases">
        <title>A genome reference for cultivated species of the human gut microbiota.</title>
        <authorList>
            <person name="Zou Y."/>
            <person name="Xue W."/>
            <person name="Luo G."/>
        </authorList>
    </citation>
    <scope>NUCLEOTIDE SEQUENCE [LARGE SCALE GENOMIC DNA]</scope>
    <source>
        <strain evidence="1 2">AM16-11</strain>
    </source>
</reference>
<gene>
    <name evidence="1" type="ORF">DW172_03445</name>
</gene>
<organism evidence="1 2">
    <name type="scientific">Agathobacter rectalis</name>
    <dbReference type="NCBI Taxonomy" id="39491"/>
    <lineage>
        <taxon>Bacteria</taxon>
        <taxon>Bacillati</taxon>
        <taxon>Bacillota</taxon>
        <taxon>Clostridia</taxon>
        <taxon>Lachnospirales</taxon>
        <taxon>Lachnospiraceae</taxon>
        <taxon>Agathobacter</taxon>
    </lineage>
</organism>
<accession>A0A414ZR73</accession>